<feature type="domain" description="Nephrocystin 3-like N-terminal" evidence="2">
    <location>
        <begin position="4"/>
        <end position="104"/>
    </location>
</feature>
<evidence type="ECO:0000313" key="3">
    <source>
        <dbReference type="EMBL" id="KJA17026.1"/>
    </source>
</evidence>
<dbReference type="PANTHER" id="PTHR10039">
    <property type="entry name" value="AMELOGENIN"/>
    <property type="match status" value="1"/>
</dbReference>
<accession>A0A0D2NKA8</accession>
<dbReference type="AlphaFoldDB" id="A0A0D2NKA8"/>
<dbReference type="STRING" id="945553.A0A0D2NKA8"/>
<evidence type="ECO:0000256" key="1">
    <source>
        <dbReference type="ARBA" id="ARBA00022737"/>
    </source>
</evidence>
<keyword evidence="1" id="KW-0677">Repeat</keyword>
<sequence length="439" mass="49998">MKPLVATLIHQLLPSIPDLKPIIIPRIESDPLIFTKSLKTQFEFLIFGPLRQLKRSFVHLNTLVFLFDGVDECDDKDDQAELIRIVADFVSSNSFPAIAFFASRSEAQITTAFRSPEVMNVTLRMPLDDHYLPDSDIRLFLNDSFQKIRTAHPFGHFLDDNWPAPAKVEEIVRKSSGQFIYASVVIKFCSMLDQHPEQQLKIVRGLRPRGALTPFAQLDALYRHIFSQVPDLEVTSLILVWSMLTYAHNSVENCAEFVGLQTSEVHVALFPLQSVVDCTSAGDIHFLHASLPDFLLDSERSQEYHINLSTWATRLSVMAYKFVMVNGDQYHIPLDMYLTEAEATPELRDLILTYDPDDVDYMVSPETSHYLDCVKRLDFGDGPGGAVYQQQLRAFVRFIRQEGHSFKHSIGDSDDIYSILGQIESEPTLMETDEETEED</sequence>
<gene>
    <name evidence="3" type="ORF">HYPSUDRAFT_46811</name>
</gene>
<organism evidence="3 4">
    <name type="scientific">Hypholoma sublateritium (strain FD-334 SS-4)</name>
    <dbReference type="NCBI Taxonomy" id="945553"/>
    <lineage>
        <taxon>Eukaryota</taxon>
        <taxon>Fungi</taxon>
        <taxon>Dikarya</taxon>
        <taxon>Basidiomycota</taxon>
        <taxon>Agaricomycotina</taxon>
        <taxon>Agaricomycetes</taxon>
        <taxon>Agaricomycetidae</taxon>
        <taxon>Agaricales</taxon>
        <taxon>Agaricineae</taxon>
        <taxon>Strophariaceae</taxon>
        <taxon>Hypholoma</taxon>
    </lineage>
</organism>
<name>A0A0D2NKA8_HYPSF</name>
<evidence type="ECO:0000313" key="4">
    <source>
        <dbReference type="Proteomes" id="UP000054270"/>
    </source>
</evidence>
<protein>
    <recommendedName>
        <fullName evidence="2">Nephrocystin 3-like N-terminal domain-containing protein</fullName>
    </recommendedName>
</protein>
<reference evidence="4" key="1">
    <citation type="submission" date="2014-04" db="EMBL/GenBank/DDBJ databases">
        <title>Evolutionary Origins and Diversification of the Mycorrhizal Mutualists.</title>
        <authorList>
            <consortium name="DOE Joint Genome Institute"/>
            <consortium name="Mycorrhizal Genomics Consortium"/>
            <person name="Kohler A."/>
            <person name="Kuo A."/>
            <person name="Nagy L.G."/>
            <person name="Floudas D."/>
            <person name="Copeland A."/>
            <person name="Barry K.W."/>
            <person name="Cichocki N."/>
            <person name="Veneault-Fourrey C."/>
            <person name="LaButti K."/>
            <person name="Lindquist E.A."/>
            <person name="Lipzen A."/>
            <person name="Lundell T."/>
            <person name="Morin E."/>
            <person name="Murat C."/>
            <person name="Riley R."/>
            <person name="Ohm R."/>
            <person name="Sun H."/>
            <person name="Tunlid A."/>
            <person name="Henrissat B."/>
            <person name="Grigoriev I.V."/>
            <person name="Hibbett D.S."/>
            <person name="Martin F."/>
        </authorList>
    </citation>
    <scope>NUCLEOTIDE SEQUENCE [LARGE SCALE GENOMIC DNA]</scope>
    <source>
        <strain evidence="4">FD-334 SS-4</strain>
    </source>
</reference>
<keyword evidence="4" id="KW-1185">Reference proteome</keyword>
<dbReference type="EMBL" id="KN817611">
    <property type="protein sequence ID" value="KJA17026.1"/>
    <property type="molecule type" value="Genomic_DNA"/>
</dbReference>
<proteinExistence type="predicted"/>
<dbReference type="Pfam" id="PF24883">
    <property type="entry name" value="NPHP3_N"/>
    <property type="match status" value="1"/>
</dbReference>
<dbReference type="InterPro" id="IPR056884">
    <property type="entry name" value="NPHP3-like_N"/>
</dbReference>
<evidence type="ECO:0000259" key="2">
    <source>
        <dbReference type="Pfam" id="PF24883"/>
    </source>
</evidence>
<dbReference type="Proteomes" id="UP000054270">
    <property type="component" value="Unassembled WGS sequence"/>
</dbReference>
<dbReference type="OrthoDB" id="7464126at2759"/>